<reference evidence="3" key="2">
    <citation type="submission" date="2020-12" db="EMBL/GenBank/DDBJ databases">
        <title>New Spironucleus salmonicida genome in near-complete chromosomes.</title>
        <authorList>
            <person name="Xu F."/>
            <person name="Kurt Z."/>
            <person name="Jimenez-Gonzalez A."/>
            <person name="Astvaldsson A."/>
            <person name="Andersson J.O."/>
            <person name="Svard S.G."/>
        </authorList>
    </citation>
    <scope>NUCLEOTIDE SEQUENCE</scope>
    <source>
        <strain evidence="3">ATCC 50377</strain>
    </source>
</reference>
<dbReference type="AlphaFoldDB" id="V6LLJ6"/>
<protein>
    <submittedName>
        <fullName evidence="2">Uncharacterized protein</fullName>
    </submittedName>
</protein>
<sequence>MFAICRQDNSWFQKCAQGEIEFIKSHVKNIKRRDPRQAADGVFPNFTGLMYAAYYGQLEVFKFLFEHEINLNIIEQTVIHCKNVNLKYVLASDSSVTFIAIAREQPEILQFIQDKQALINSTNTIGQNASLFAISVNSEVGFNWVFDSQIFPKEIIVQSADGMNVLSNCGYFGRQKYMEQIYNIFSNPDKFENLELSKEMIETTALRIKSLVKQVDEDGQTAKELAIQVVEYEKFSTSKEEKQAVFELIEKIENE</sequence>
<evidence type="ECO:0000256" key="1">
    <source>
        <dbReference type="PROSITE-ProRule" id="PRU00023"/>
    </source>
</evidence>
<organism evidence="2">
    <name type="scientific">Spironucleus salmonicida</name>
    <dbReference type="NCBI Taxonomy" id="348837"/>
    <lineage>
        <taxon>Eukaryota</taxon>
        <taxon>Metamonada</taxon>
        <taxon>Diplomonadida</taxon>
        <taxon>Hexamitidae</taxon>
        <taxon>Hexamitinae</taxon>
        <taxon>Spironucleus</taxon>
    </lineage>
</organism>
<dbReference type="EMBL" id="AUWU02000005">
    <property type="protein sequence ID" value="KAH0572650.1"/>
    <property type="molecule type" value="Genomic_DNA"/>
</dbReference>
<dbReference type="PROSITE" id="PS50088">
    <property type="entry name" value="ANK_REPEAT"/>
    <property type="match status" value="1"/>
</dbReference>
<name>V6LLJ6_9EUKA</name>
<dbReference type="Gene3D" id="1.25.40.20">
    <property type="entry name" value="Ankyrin repeat-containing domain"/>
    <property type="match status" value="1"/>
</dbReference>
<evidence type="ECO:0000313" key="4">
    <source>
        <dbReference type="Proteomes" id="UP000018208"/>
    </source>
</evidence>
<reference evidence="2 3" key="1">
    <citation type="journal article" date="2014" name="PLoS Genet.">
        <title>The Genome of Spironucleus salmonicida Highlights a Fish Pathogen Adapted to Fluctuating Environments.</title>
        <authorList>
            <person name="Xu F."/>
            <person name="Jerlstrom-Hultqvist J."/>
            <person name="Einarsson E."/>
            <person name="Astvaldsson A."/>
            <person name="Svard S.G."/>
            <person name="Andersson J.O."/>
        </authorList>
    </citation>
    <scope>NUCLEOTIDE SEQUENCE</scope>
    <source>
        <strain evidence="3">ATCC 50377</strain>
    </source>
</reference>
<proteinExistence type="predicted"/>
<dbReference type="InterPro" id="IPR002110">
    <property type="entry name" value="Ankyrin_rpt"/>
</dbReference>
<dbReference type="SUPFAM" id="SSF48403">
    <property type="entry name" value="Ankyrin repeat"/>
    <property type="match status" value="1"/>
</dbReference>
<dbReference type="InterPro" id="IPR036770">
    <property type="entry name" value="Ankyrin_rpt-contain_sf"/>
</dbReference>
<evidence type="ECO:0000313" key="3">
    <source>
        <dbReference type="EMBL" id="KAH0572650.1"/>
    </source>
</evidence>
<dbReference type="Proteomes" id="UP000018208">
    <property type="component" value="Unassembled WGS sequence"/>
</dbReference>
<accession>V6LLJ6</accession>
<gene>
    <name evidence="2" type="ORF">SS50377_15649</name>
    <name evidence="3" type="ORF">SS50377_24761</name>
</gene>
<evidence type="ECO:0000313" key="2">
    <source>
        <dbReference type="EMBL" id="EST44641.1"/>
    </source>
</evidence>
<dbReference type="OrthoDB" id="10249612at2759"/>
<feature type="repeat" description="ANK" evidence="1">
    <location>
        <begin position="44"/>
        <end position="76"/>
    </location>
</feature>
<dbReference type="EMBL" id="KI546115">
    <property type="protein sequence ID" value="EST44641.1"/>
    <property type="molecule type" value="Genomic_DNA"/>
</dbReference>
<keyword evidence="1" id="KW-0040">ANK repeat</keyword>
<dbReference type="VEuPathDB" id="GiardiaDB:SS50377_24761"/>
<keyword evidence="4" id="KW-1185">Reference proteome</keyword>